<name>A0A7Z7P4T8_STRAG</name>
<reference evidence="5 6" key="1">
    <citation type="submission" date="2018-06" db="EMBL/GenBank/DDBJ databases">
        <authorList>
            <consortium name="Pathogen Informatics"/>
            <person name="Doyle S."/>
        </authorList>
    </citation>
    <scope>NUCLEOTIDE SEQUENCE [LARGE SCALE GENOMIC DNA]</scope>
    <source>
        <strain evidence="5 6">NCTC8181</strain>
    </source>
</reference>
<organism evidence="5 6">
    <name type="scientific">Streptococcus agalactiae</name>
    <dbReference type="NCBI Taxonomy" id="1311"/>
    <lineage>
        <taxon>Bacteria</taxon>
        <taxon>Bacillati</taxon>
        <taxon>Bacillota</taxon>
        <taxon>Bacilli</taxon>
        <taxon>Lactobacillales</taxon>
        <taxon>Streptococcaceae</taxon>
        <taxon>Streptococcus</taxon>
    </lineage>
</organism>
<dbReference type="InterPro" id="IPR006427">
    <property type="entry name" value="Portal_HK97"/>
</dbReference>
<evidence type="ECO:0000313" key="1">
    <source>
        <dbReference type="EMBL" id="SQA19298.1"/>
    </source>
</evidence>
<proteinExistence type="predicted"/>
<dbReference type="EMBL" id="UAVB01000010">
    <property type="protein sequence ID" value="SQA20271.1"/>
    <property type="molecule type" value="Genomic_DNA"/>
</dbReference>
<evidence type="ECO:0000313" key="2">
    <source>
        <dbReference type="EMBL" id="SQA20099.1"/>
    </source>
</evidence>
<dbReference type="Pfam" id="PF04860">
    <property type="entry name" value="Phage_portal"/>
    <property type="match status" value="1"/>
</dbReference>
<dbReference type="EMBL" id="UAVB01000010">
    <property type="protein sequence ID" value="SQA20264.1"/>
    <property type="molecule type" value="Genomic_DNA"/>
</dbReference>
<dbReference type="Proteomes" id="UP000250200">
    <property type="component" value="Unassembled WGS sequence"/>
</dbReference>
<protein>
    <submittedName>
        <fullName evidence="5">HK97 family phage portal protein</fullName>
    </submittedName>
</protein>
<dbReference type="EMBL" id="UAVB01000001">
    <property type="protein sequence ID" value="SQA19298.1"/>
    <property type="molecule type" value="Genomic_DNA"/>
</dbReference>
<dbReference type="AlphaFoldDB" id="A0A7Z7P4T8"/>
<dbReference type="NCBIfam" id="TIGR01537">
    <property type="entry name" value="portal_HK97"/>
    <property type="match status" value="1"/>
</dbReference>
<dbReference type="RefSeq" id="WP_000696093.1">
    <property type="nucleotide sequence ID" value="NZ_CAACXY010000005.1"/>
</dbReference>
<evidence type="ECO:0000313" key="6">
    <source>
        <dbReference type="Proteomes" id="UP000250200"/>
    </source>
</evidence>
<evidence type="ECO:0000313" key="5">
    <source>
        <dbReference type="EMBL" id="SQA20271.1"/>
    </source>
</evidence>
<accession>A0A7Z7P4T8</accession>
<dbReference type="EMBL" id="UAVB01000003">
    <property type="protein sequence ID" value="SQA20099.1"/>
    <property type="molecule type" value="Genomic_DNA"/>
</dbReference>
<comment type="caution">
    <text evidence="5">The sequence shown here is derived from an EMBL/GenBank/DDBJ whole genome shotgun (WGS) entry which is preliminary data.</text>
</comment>
<evidence type="ECO:0000313" key="3">
    <source>
        <dbReference type="EMBL" id="SQA20232.1"/>
    </source>
</evidence>
<evidence type="ECO:0000313" key="4">
    <source>
        <dbReference type="EMBL" id="SQA20264.1"/>
    </source>
</evidence>
<dbReference type="InterPro" id="IPR006944">
    <property type="entry name" value="Phage/GTA_portal"/>
</dbReference>
<sequence>MKILDFFGSIFKTGTIPENGYDLDDIFNDYQNLYLKNLAIDKSAEFLARIFADSEMRLVNIESPSWNYLLNVRPNNNESASYFWQKFIYRLVTQNEVLVIKTDDDQLLVADDYSRKEYAVYEDTFDSVTVKDFIFKRTFKMSEVIFLQYNNNRLSSYIDGLFLEYEKLHQRMVETVLRNNQIRGMMHAKGSSQFTDNQMSLMKNYADKLFKAFSERSVAIVPANDHITYEELTNTTGTTNLSVDDLQKIRRQFDDEIADILGIPPTVLHGDMATLDSSQKALVLYCMSPLSKKIQDELNAKIISKSDYQKGKRLKIVGLSQHDIFDIAVNIDKLVSSGTFTRNEVREKLDFAPIDGGDAIILTKNYVEDGKGGDNTDDTNTD</sequence>
<gene>
    <name evidence="1" type="ORF">NCTC8181_02365</name>
    <name evidence="2" type="ORF">NCTC8181_02449</name>
    <name evidence="3" type="ORF">NCTC8181_02582</name>
    <name evidence="4" type="ORF">NCTC8181_02614</name>
    <name evidence="5" type="ORF">NCTC8181_02621</name>
</gene>
<dbReference type="EMBL" id="UAVB01000007">
    <property type="protein sequence ID" value="SQA20232.1"/>
    <property type="molecule type" value="Genomic_DNA"/>
</dbReference>